<proteinExistence type="predicted"/>
<accession>A0A6J6EJ10</accession>
<dbReference type="EMBL" id="CAEZSR010000120">
    <property type="protein sequence ID" value="CAB4575816.1"/>
    <property type="molecule type" value="Genomic_DNA"/>
</dbReference>
<dbReference type="AlphaFoldDB" id="A0A6J6EJ10"/>
<reference evidence="2" key="1">
    <citation type="submission" date="2020-05" db="EMBL/GenBank/DDBJ databases">
        <authorList>
            <person name="Chiriac C."/>
            <person name="Salcher M."/>
            <person name="Ghai R."/>
            <person name="Kavagutti S V."/>
        </authorList>
    </citation>
    <scope>NUCLEOTIDE SEQUENCE</scope>
</reference>
<gene>
    <name evidence="2" type="ORF">UFOPK1493_02703</name>
</gene>
<protein>
    <submittedName>
        <fullName evidence="2">Unannotated protein</fullName>
    </submittedName>
</protein>
<keyword evidence="1" id="KW-0812">Transmembrane</keyword>
<keyword evidence="1" id="KW-1133">Transmembrane helix</keyword>
<name>A0A6J6EJ10_9ZZZZ</name>
<feature type="transmembrane region" description="Helical" evidence="1">
    <location>
        <begin position="27"/>
        <end position="44"/>
    </location>
</feature>
<evidence type="ECO:0000313" key="2">
    <source>
        <dbReference type="EMBL" id="CAB4575816.1"/>
    </source>
</evidence>
<keyword evidence="1" id="KW-0472">Membrane</keyword>
<evidence type="ECO:0000256" key="1">
    <source>
        <dbReference type="SAM" id="Phobius"/>
    </source>
</evidence>
<feature type="transmembrane region" description="Helical" evidence="1">
    <location>
        <begin position="64"/>
        <end position="82"/>
    </location>
</feature>
<sequence>MNEVFEHDNRRYEGNVAAVKSPRQRHLLLLLIPVFYVMTVIARLLGGTGLPESLWDLGKLTSTLVSMVIGVVLAVAIHWSIYGRRRSTDRPPNPSEVHREAGV</sequence>
<organism evidence="2">
    <name type="scientific">freshwater metagenome</name>
    <dbReference type="NCBI Taxonomy" id="449393"/>
    <lineage>
        <taxon>unclassified sequences</taxon>
        <taxon>metagenomes</taxon>
        <taxon>ecological metagenomes</taxon>
    </lineage>
</organism>